<organism evidence="1 2">
    <name type="scientific">Parelaphostrongylus tenuis</name>
    <name type="common">Meningeal worm</name>
    <dbReference type="NCBI Taxonomy" id="148309"/>
    <lineage>
        <taxon>Eukaryota</taxon>
        <taxon>Metazoa</taxon>
        <taxon>Ecdysozoa</taxon>
        <taxon>Nematoda</taxon>
        <taxon>Chromadorea</taxon>
        <taxon>Rhabditida</taxon>
        <taxon>Rhabditina</taxon>
        <taxon>Rhabditomorpha</taxon>
        <taxon>Strongyloidea</taxon>
        <taxon>Metastrongylidae</taxon>
        <taxon>Parelaphostrongylus</taxon>
    </lineage>
</organism>
<dbReference type="Proteomes" id="UP001196413">
    <property type="component" value="Unassembled WGS sequence"/>
</dbReference>
<dbReference type="EMBL" id="JAHQIW010006805">
    <property type="protein sequence ID" value="KAJ1370589.1"/>
    <property type="molecule type" value="Genomic_DNA"/>
</dbReference>
<evidence type="ECO:0000313" key="1">
    <source>
        <dbReference type="EMBL" id="KAJ1370589.1"/>
    </source>
</evidence>
<sequence>MAYQCINDHSMKLAPVACSNETTAMVNNPEKTSRMEDVLRSAQLVKTDRPSVQASKIAAVIWDVRGATLFWSGLSCGEGRES</sequence>
<name>A0AAD5R8P4_PARTN</name>
<proteinExistence type="predicted"/>
<gene>
    <name evidence="1" type="ORF">KIN20_032350</name>
</gene>
<dbReference type="AlphaFoldDB" id="A0AAD5R8P4"/>
<reference evidence="1" key="1">
    <citation type="submission" date="2021-06" db="EMBL/GenBank/DDBJ databases">
        <title>Parelaphostrongylus tenuis whole genome reference sequence.</title>
        <authorList>
            <person name="Garwood T.J."/>
            <person name="Larsen P.A."/>
            <person name="Fountain-Jones N.M."/>
            <person name="Garbe J.R."/>
            <person name="Macchietto M.G."/>
            <person name="Kania S.A."/>
            <person name="Gerhold R.W."/>
            <person name="Richards J.E."/>
            <person name="Wolf T.M."/>
        </authorList>
    </citation>
    <scope>NUCLEOTIDE SEQUENCE</scope>
    <source>
        <strain evidence="1">MNPRO001-30</strain>
        <tissue evidence="1">Meninges</tissue>
    </source>
</reference>
<keyword evidence="2" id="KW-1185">Reference proteome</keyword>
<accession>A0AAD5R8P4</accession>
<evidence type="ECO:0000313" key="2">
    <source>
        <dbReference type="Proteomes" id="UP001196413"/>
    </source>
</evidence>
<comment type="caution">
    <text evidence="1">The sequence shown here is derived from an EMBL/GenBank/DDBJ whole genome shotgun (WGS) entry which is preliminary data.</text>
</comment>
<protein>
    <submittedName>
        <fullName evidence="1">Uncharacterized protein</fullName>
    </submittedName>
</protein>